<dbReference type="InterPro" id="IPR052894">
    <property type="entry name" value="AsmA-related"/>
</dbReference>
<feature type="compositionally biased region" description="Basic and acidic residues" evidence="1">
    <location>
        <begin position="361"/>
        <end position="371"/>
    </location>
</feature>
<dbReference type="EMBL" id="JADDOJ010000048">
    <property type="protein sequence ID" value="MBE7941386.1"/>
    <property type="molecule type" value="Genomic_DNA"/>
</dbReference>
<feature type="compositionally biased region" description="Low complexity" evidence="1">
    <location>
        <begin position="680"/>
        <end position="695"/>
    </location>
</feature>
<dbReference type="PANTHER" id="PTHR30441:SF9">
    <property type="entry name" value="ASMA FAMILY PROTEIN YHJG"/>
    <property type="match status" value="1"/>
</dbReference>
<feature type="compositionally biased region" description="Polar residues" evidence="1">
    <location>
        <begin position="697"/>
        <end position="709"/>
    </location>
</feature>
<dbReference type="Proteomes" id="UP000715965">
    <property type="component" value="Unassembled WGS sequence"/>
</dbReference>
<dbReference type="InterPro" id="IPR007844">
    <property type="entry name" value="AsmA"/>
</dbReference>
<comment type="caution">
    <text evidence="3">The sequence shown here is derived from an EMBL/GenBank/DDBJ whole genome shotgun (WGS) entry which is preliminary data.</text>
</comment>
<feature type="region of interest" description="Disordered" evidence="1">
    <location>
        <begin position="332"/>
        <end position="371"/>
    </location>
</feature>
<evidence type="ECO:0000313" key="3">
    <source>
        <dbReference type="EMBL" id="MBE7941386.1"/>
    </source>
</evidence>
<accession>A0ABR9SGB7</accession>
<keyword evidence="4" id="KW-1185">Reference proteome</keyword>
<dbReference type="RefSeq" id="WP_193780925.1">
    <property type="nucleotide sequence ID" value="NZ_JADDOJ010000048.1"/>
</dbReference>
<dbReference type="Pfam" id="PF05170">
    <property type="entry name" value="AsmA"/>
    <property type="match status" value="2"/>
</dbReference>
<proteinExistence type="predicted"/>
<protein>
    <submittedName>
        <fullName evidence="3">AsmA family protein</fullName>
    </submittedName>
</protein>
<reference evidence="3 4" key="1">
    <citation type="submission" date="2020-10" db="EMBL/GenBank/DDBJ databases">
        <title>Draft genome of Ramlibacter aquaticus LMG 30558.</title>
        <authorList>
            <person name="Props R."/>
        </authorList>
    </citation>
    <scope>NUCLEOTIDE SEQUENCE [LARGE SCALE GENOMIC DNA]</scope>
    <source>
        <strain evidence="3 4">LMG 30558</strain>
    </source>
</reference>
<feature type="domain" description="AsmA" evidence="2">
    <location>
        <begin position="192"/>
        <end position="551"/>
    </location>
</feature>
<feature type="region of interest" description="Disordered" evidence="1">
    <location>
        <begin position="671"/>
        <end position="742"/>
    </location>
</feature>
<name>A0ABR9SGB7_9BURK</name>
<sequence length="742" mass="78459">MKLVSRLLAGLALLVLLLALVLWLFPWDVLRGPVNRYVSEKTGRHFEVTRRLDVKLGRVTRVIMDGVRFANPDWAKDPQLVTADAAEVDVRLLPLLHRRIELPRIALVKPQLGLEMLPDGRRTWAFGGKDTGNPHNVPAIGTLEVDQGRAHFLVPAHAADIQVDFALAGTGPLPLAFQAQGRWEAARFDAQGRTASVLSLERQQQDTPMPPFPVQLQATAGQTRLTAQGQIASLSTLEGASLRFDLQGRNLADLYHLLGVVLPETPRFAVSGEVRKAGEVWQARHVQGRLGVSDIGGDLDFDRSGKVPLLHGTLASRSLDFDDLAPLVGLPEQPRSAGAGAGDSAKAEGKGKGKASARTRAARDPNRKVMPDRPIDLARLKAMDADVRYVAQRISHVRALPLDRMSTHVVLRGGVLQLDPLEVGVAGGTIGGRVRIDGEHDPASVRLALDARSLQLARLFPGVKLTKESLGALQGDIDLQGRGNSVAQMLGSSNGKVGFVMGSGRISNLVMEIAGLDGGEILKFLATGDRQIPLRCAAASFDVTHGLMKSRALMLDTTDTIVYGDGSIDLGKESLDLVMRAYPKDMSLLAFRTPLKLTGTFAAPHPGVEAGPLAAKAGLALALGAVNPLLALAATVETGPGRGHDANCGAVLREAASPEATARIEAMEHLQQKRHGTALGAGPAAGARRAAPARPSAQHQPGGTDQPHGSSARGGTASPADPAKPVEPAPSAEPAGGMWNRG</sequence>
<evidence type="ECO:0000313" key="4">
    <source>
        <dbReference type="Proteomes" id="UP000715965"/>
    </source>
</evidence>
<feature type="domain" description="AsmA" evidence="2">
    <location>
        <begin position="7"/>
        <end position="137"/>
    </location>
</feature>
<evidence type="ECO:0000256" key="1">
    <source>
        <dbReference type="SAM" id="MobiDB-lite"/>
    </source>
</evidence>
<evidence type="ECO:0000259" key="2">
    <source>
        <dbReference type="Pfam" id="PF05170"/>
    </source>
</evidence>
<organism evidence="3 4">
    <name type="scientific">Ramlibacter aquaticus</name>
    <dbReference type="NCBI Taxonomy" id="2780094"/>
    <lineage>
        <taxon>Bacteria</taxon>
        <taxon>Pseudomonadati</taxon>
        <taxon>Pseudomonadota</taxon>
        <taxon>Betaproteobacteria</taxon>
        <taxon>Burkholderiales</taxon>
        <taxon>Comamonadaceae</taxon>
        <taxon>Ramlibacter</taxon>
    </lineage>
</organism>
<gene>
    <name evidence="3" type="ORF">IM725_12480</name>
</gene>
<dbReference type="PANTHER" id="PTHR30441">
    <property type="entry name" value="DUF748 DOMAIN-CONTAINING PROTEIN"/>
    <property type="match status" value="1"/>
</dbReference>